<dbReference type="Proteomes" id="UP000002724">
    <property type="component" value="Chromosome"/>
</dbReference>
<dbReference type="eggNOG" id="ENOG5032ZEZ">
    <property type="taxonomic scope" value="Bacteria"/>
</dbReference>
<accession>B4SFR5</accession>
<dbReference type="OrthoDB" id="427383at2"/>
<gene>
    <name evidence="1" type="ordered locus">Ppha_1037</name>
</gene>
<organism evidence="1 2">
    <name type="scientific">Pelodictyon phaeoclathratiforme (strain DSM 5477 / BU-1)</name>
    <dbReference type="NCBI Taxonomy" id="324925"/>
    <lineage>
        <taxon>Bacteria</taxon>
        <taxon>Pseudomonadati</taxon>
        <taxon>Chlorobiota</taxon>
        <taxon>Chlorobiia</taxon>
        <taxon>Chlorobiales</taxon>
        <taxon>Chlorobiaceae</taxon>
        <taxon>Chlorobium/Pelodictyon group</taxon>
        <taxon>Pelodictyon</taxon>
    </lineage>
</organism>
<proteinExistence type="predicted"/>
<evidence type="ECO:0000313" key="1">
    <source>
        <dbReference type="EMBL" id="ACF43320.1"/>
    </source>
</evidence>
<dbReference type="AlphaFoldDB" id="B4SFR5"/>
<name>B4SFR5_PELPB</name>
<dbReference type="HOGENOM" id="CLU_200331_0_0_10"/>
<sequence length="74" mass="8206">MNTRKHTKFIHEGNYAADVEIEIIDSEDGWASYISLDDALKLDRVRETLKTGDVATASKYAKKVYALSTVTVAA</sequence>
<reference evidence="1 2" key="1">
    <citation type="submission" date="2008-06" db="EMBL/GenBank/DDBJ databases">
        <title>Complete sequence of Pelodictyon phaeoclathratiforme BU-1.</title>
        <authorList>
            <consortium name="US DOE Joint Genome Institute"/>
            <person name="Lucas S."/>
            <person name="Copeland A."/>
            <person name="Lapidus A."/>
            <person name="Glavina del Rio T."/>
            <person name="Dalin E."/>
            <person name="Tice H."/>
            <person name="Bruce D."/>
            <person name="Goodwin L."/>
            <person name="Pitluck S."/>
            <person name="Schmutz J."/>
            <person name="Larimer F."/>
            <person name="Land M."/>
            <person name="Hauser L."/>
            <person name="Kyrpides N."/>
            <person name="Mikhailova N."/>
            <person name="Liu Z."/>
            <person name="Li T."/>
            <person name="Zhao F."/>
            <person name="Overmann J."/>
            <person name="Bryant D.A."/>
            <person name="Richardson P."/>
        </authorList>
    </citation>
    <scope>NUCLEOTIDE SEQUENCE [LARGE SCALE GENOMIC DNA]</scope>
    <source>
        <strain evidence="2">DSM 5477 / BU-1</strain>
    </source>
</reference>
<dbReference type="KEGG" id="pph:Ppha_1037"/>
<protein>
    <submittedName>
        <fullName evidence="1">Uncharacterized protein</fullName>
    </submittedName>
</protein>
<evidence type="ECO:0000313" key="2">
    <source>
        <dbReference type="Proteomes" id="UP000002724"/>
    </source>
</evidence>
<dbReference type="RefSeq" id="WP_012507814.1">
    <property type="nucleotide sequence ID" value="NC_011060.1"/>
</dbReference>
<keyword evidence="2" id="KW-1185">Reference proteome</keyword>
<dbReference type="EMBL" id="CP001110">
    <property type="protein sequence ID" value="ACF43320.1"/>
    <property type="molecule type" value="Genomic_DNA"/>
</dbReference>